<dbReference type="AlphaFoldDB" id="A0A7J6WDF9"/>
<keyword evidence="1" id="KW-1133">Transmembrane helix</keyword>
<keyword evidence="1" id="KW-0812">Transmembrane</keyword>
<sequence length="183" mass="19642">MDVVKTIAKVGAQSGTYSGLVYVVVVVGVILKIYSKYPLVNTQLLIVLAKAAEAGDPRPTLGLLFPPGLGFNSQALDCWVRRPEILLPAIDPVVDPAAPANRINLQTRPIATGGNGTKPALALAAGLVSLALAMSGWFTKHSLTRVCLSSIKRKIESFIQKVDSLPARRLSLLKNYMDMSMQM</sequence>
<gene>
    <name evidence="2" type="ORF">FRX31_015505</name>
</gene>
<comment type="caution">
    <text evidence="2">The sequence shown here is derived from an EMBL/GenBank/DDBJ whole genome shotgun (WGS) entry which is preliminary data.</text>
</comment>
<evidence type="ECO:0000313" key="2">
    <source>
        <dbReference type="EMBL" id="KAF5194908.1"/>
    </source>
</evidence>
<feature type="transmembrane region" description="Helical" evidence="1">
    <location>
        <begin position="15"/>
        <end position="34"/>
    </location>
</feature>
<proteinExistence type="predicted"/>
<name>A0A7J6WDF9_THATH</name>
<keyword evidence="3" id="KW-1185">Reference proteome</keyword>
<keyword evidence="1" id="KW-0472">Membrane</keyword>
<dbReference type="EMBL" id="JABWDY010018115">
    <property type="protein sequence ID" value="KAF5194908.1"/>
    <property type="molecule type" value="Genomic_DNA"/>
</dbReference>
<protein>
    <recommendedName>
        <fullName evidence="4">Transmembrane protein</fullName>
    </recommendedName>
</protein>
<reference evidence="2 3" key="1">
    <citation type="submission" date="2020-06" db="EMBL/GenBank/DDBJ databases">
        <title>Transcriptomic and genomic resources for Thalictrum thalictroides and T. hernandezii: Facilitating candidate gene discovery in an emerging model plant lineage.</title>
        <authorList>
            <person name="Arias T."/>
            <person name="Riano-Pachon D.M."/>
            <person name="Di Stilio V.S."/>
        </authorList>
    </citation>
    <scope>NUCLEOTIDE SEQUENCE [LARGE SCALE GENOMIC DNA]</scope>
    <source>
        <strain evidence="3">cv. WT478/WT964</strain>
        <tissue evidence="2">Leaves</tissue>
    </source>
</reference>
<evidence type="ECO:0000256" key="1">
    <source>
        <dbReference type="SAM" id="Phobius"/>
    </source>
</evidence>
<evidence type="ECO:0000313" key="3">
    <source>
        <dbReference type="Proteomes" id="UP000554482"/>
    </source>
</evidence>
<accession>A0A7J6WDF9</accession>
<dbReference type="Proteomes" id="UP000554482">
    <property type="component" value="Unassembled WGS sequence"/>
</dbReference>
<organism evidence="2 3">
    <name type="scientific">Thalictrum thalictroides</name>
    <name type="common">Rue-anemone</name>
    <name type="synonym">Anemone thalictroides</name>
    <dbReference type="NCBI Taxonomy" id="46969"/>
    <lineage>
        <taxon>Eukaryota</taxon>
        <taxon>Viridiplantae</taxon>
        <taxon>Streptophyta</taxon>
        <taxon>Embryophyta</taxon>
        <taxon>Tracheophyta</taxon>
        <taxon>Spermatophyta</taxon>
        <taxon>Magnoliopsida</taxon>
        <taxon>Ranunculales</taxon>
        <taxon>Ranunculaceae</taxon>
        <taxon>Thalictroideae</taxon>
        <taxon>Thalictrum</taxon>
    </lineage>
</organism>
<evidence type="ECO:0008006" key="4">
    <source>
        <dbReference type="Google" id="ProtNLM"/>
    </source>
</evidence>